<dbReference type="Proteomes" id="UP001165289">
    <property type="component" value="Unassembled WGS sequence"/>
</dbReference>
<dbReference type="PANTHER" id="PTHR45749:SF37">
    <property type="entry name" value="OS05G0311600 PROTEIN"/>
    <property type="match status" value="1"/>
</dbReference>
<keyword evidence="3" id="KW-1185">Reference proteome</keyword>
<dbReference type="Pfam" id="PF14291">
    <property type="entry name" value="DUF4371"/>
    <property type="match status" value="1"/>
</dbReference>
<organism evidence="2 3">
    <name type="scientific">Oopsacas minuta</name>
    <dbReference type="NCBI Taxonomy" id="111878"/>
    <lineage>
        <taxon>Eukaryota</taxon>
        <taxon>Metazoa</taxon>
        <taxon>Porifera</taxon>
        <taxon>Hexactinellida</taxon>
        <taxon>Hexasterophora</taxon>
        <taxon>Lyssacinosida</taxon>
        <taxon>Leucopsacidae</taxon>
        <taxon>Oopsacas</taxon>
    </lineage>
</organism>
<dbReference type="InterPro" id="IPR025398">
    <property type="entry name" value="DUF4371"/>
</dbReference>
<evidence type="ECO:0000259" key="1">
    <source>
        <dbReference type="Pfam" id="PF14291"/>
    </source>
</evidence>
<reference evidence="2 3" key="1">
    <citation type="journal article" date="2023" name="BMC Biol.">
        <title>The compact genome of the sponge Oopsacas minuta (Hexactinellida) is lacking key metazoan core genes.</title>
        <authorList>
            <person name="Santini S."/>
            <person name="Schenkelaars Q."/>
            <person name="Jourda C."/>
            <person name="Duchesne M."/>
            <person name="Belahbib H."/>
            <person name="Rocher C."/>
            <person name="Selva M."/>
            <person name="Riesgo A."/>
            <person name="Vervoort M."/>
            <person name="Leys S.P."/>
            <person name="Kodjabachian L."/>
            <person name="Le Bivic A."/>
            <person name="Borchiellini C."/>
            <person name="Claverie J.M."/>
            <person name="Renard E."/>
        </authorList>
    </citation>
    <scope>NUCLEOTIDE SEQUENCE [LARGE SCALE GENOMIC DNA]</scope>
    <source>
        <strain evidence="2">SPO-2</strain>
    </source>
</reference>
<accession>A0AAV7K0G5</accession>
<gene>
    <name evidence="2" type="ORF">LOD99_824</name>
</gene>
<comment type="caution">
    <text evidence="2">The sequence shown here is derived from an EMBL/GenBank/DDBJ whole genome shotgun (WGS) entry which is preliminary data.</text>
</comment>
<proteinExistence type="predicted"/>
<dbReference type="AlphaFoldDB" id="A0AAV7K0G5"/>
<evidence type="ECO:0000313" key="2">
    <source>
        <dbReference type="EMBL" id="KAI6654428.1"/>
    </source>
</evidence>
<protein>
    <submittedName>
        <fullName evidence="2">Zinc finger mym-type protein 1-like protein</fullName>
    </submittedName>
</protein>
<sequence length="300" mass="33542">MLSDQNENIKKENRHYFGAVVDVVSLCCKQAMALRGHRESDEEASHVNKRNFLTILDLVTRHDPIVARRLQEGPQNAKYMHDSIQDNVIHAAAELIREQIAAEKNGNYYAIIADESRDTGHKEQRSLMLRYIVQEVGIHGKNVIKESFLAFAACGSLSAVGLWETVQTSLRDCKIDLLGCVAQCFDGAVVMSGRCTGVQARILIVDVVHDTARAEDLFTLLQSLHYFLSSSIVHELYVKLRGPAFLIPNLARYPLSDTHWVCRHDACETLSATLPVVIDVLEDLIKVSGERGATARRMMT</sequence>
<feature type="domain" description="DUF4371" evidence="1">
    <location>
        <begin position="2"/>
        <end position="196"/>
    </location>
</feature>
<dbReference type="EMBL" id="JAKMXF010000222">
    <property type="protein sequence ID" value="KAI6654428.1"/>
    <property type="molecule type" value="Genomic_DNA"/>
</dbReference>
<dbReference type="PANTHER" id="PTHR45749">
    <property type="match status" value="1"/>
</dbReference>
<name>A0AAV7K0G5_9METZ</name>
<evidence type="ECO:0000313" key="3">
    <source>
        <dbReference type="Proteomes" id="UP001165289"/>
    </source>
</evidence>